<name>A0A197K4Y6_9FUNG</name>
<feature type="region of interest" description="Disordered" evidence="1">
    <location>
        <begin position="1"/>
        <end position="24"/>
    </location>
</feature>
<evidence type="ECO:0000256" key="1">
    <source>
        <dbReference type="SAM" id="MobiDB-lite"/>
    </source>
</evidence>
<evidence type="ECO:0000313" key="3">
    <source>
        <dbReference type="Proteomes" id="UP000078512"/>
    </source>
</evidence>
<dbReference type="OrthoDB" id="10388187at2759"/>
<dbReference type="SUPFAM" id="SSF52047">
    <property type="entry name" value="RNI-like"/>
    <property type="match status" value="1"/>
</dbReference>
<accession>A0A197K4Y6</accession>
<keyword evidence="3" id="KW-1185">Reference proteome</keyword>
<dbReference type="EMBL" id="KV442024">
    <property type="protein sequence ID" value="OAQ32712.1"/>
    <property type="molecule type" value="Genomic_DNA"/>
</dbReference>
<protein>
    <recommendedName>
        <fullName evidence="4">F-box domain-containing protein</fullName>
    </recommendedName>
</protein>
<feature type="compositionally biased region" description="Polar residues" evidence="1">
    <location>
        <begin position="8"/>
        <end position="24"/>
    </location>
</feature>
<evidence type="ECO:0008006" key="4">
    <source>
        <dbReference type="Google" id="ProtNLM"/>
    </source>
</evidence>
<evidence type="ECO:0000313" key="2">
    <source>
        <dbReference type="EMBL" id="OAQ32712.1"/>
    </source>
</evidence>
<organism evidence="2 3">
    <name type="scientific">Linnemannia elongata AG-77</name>
    <dbReference type="NCBI Taxonomy" id="1314771"/>
    <lineage>
        <taxon>Eukaryota</taxon>
        <taxon>Fungi</taxon>
        <taxon>Fungi incertae sedis</taxon>
        <taxon>Mucoromycota</taxon>
        <taxon>Mortierellomycotina</taxon>
        <taxon>Mortierellomycetes</taxon>
        <taxon>Mortierellales</taxon>
        <taxon>Mortierellaceae</taxon>
        <taxon>Linnemannia</taxon>
    </lineage>
</organism>
<dbReference type="AlphaFoldDB" id="A0A197K4Y6"/>
<sequence length="844" mass="97568">MADPYSSPAPSTMQSTPSHTTTANKDYLSKLPPEILHKILILLPYPIHYPRKIKSKEWLDERLENPTRQLLKWNSNAKDCKVLDLVYQLSNDIDGEAISARDYTVHVRYINPIGFSSVFPESQISPRIAQYLKSLEEEEERIMGIELDRLPPGYLERFQNKWDLVLRCFHVELYRQVIWHIAEPILEQLRGLRIPLSDIDRYLEVVGRFESLEQVTFILDEPFDFDAKRVAHRPMHPEWVSIRRKGRDSDGKVQGQWTGEERKAEAMRKVVEFVREHVRLFGDRLTKATCKDGYFWPDAPQSFPEDIQVEILASIPPTPKLKSLSHSERPLVKAHPKTIDFCWVESIDLSWFGKPVCEGLSNDWVLPRCRRLKSLSTPPLGSDTFKWAVQEKRDLDSIVSCSTTSTADMSNQEGRPAYIEYGLVPLERIEIKEGRSRPLCDEEVNDIAIAFSQTITSLRIEGERRTWSADTTPLRHFHFGRGWVDMLAVTELHLYMQESDHRVVLDRELLAHCPNITSIKIKDRTRDYDFSEIVPCLPTYLPRLRELDLCGWSALTFDPETLSLTPGLRNLTIGTVTSNWRIAFIPPITELYRSFGILEETEEEEGVEENGERIVRPRWTWDWYLPMLEYLYLLGEFAYLFQFKMLTGCPQLWCLTLDIRTNDYNGHPRVITEADLSIAGAGETRERIVVEGVRCLSLRGNWVVDSESILSQFLVDMFPNVTDLKTQGGGNGGGVFQSLGLGSMMSIIRNNPNHKWQEVQTELEEPRRQEVLDHGLCKPEWEEENLDFETVEMLDVRVLFRDGNEAIDENFLRVLKVLDFERDVPWAVADDAPAYSPMQVPWVV</sequence>
<gene>
    <name evidence="2" type="ORF">K457DRAFT_16276</name>
</gene>
<proteinExistence type="predicted"/>
<dbReference type="Proteomes" id="UP000078512">
    <property type="component" value="Unassembled WGS sequence"/>
</dbReference>
<reference evidence="2 3" key="1">
    <citation type="submission" date="2016-05" db="EMBL/GenBank/DDBJ databases">
        <title>Genome sequencing reveals origins of a unique bacterial endosymbiosis in the earliest lineages of terrestrial Fungi.</title>
        <authorList>
            <consortium name="DOE Joint Genome Institute"/>
            <person name="Uehling J."/>
            <person name="Gryganskyi A."/>
            <person name="Hameed K."/>
            <person name="Tschaplinski T."/>
            <person name="Misztal P."/>
            <person name="Wu S."/>
            <person name="Desiro A."/>
            <person name="Vande Pol N."/>
            <person name="Du Z.-Y."/>
            <person name="Zienkiewicz A."/>
            <person name="Zienkiewicz K."/>
            <person name="Morin E."/>
            <person name="Tisserant E."/>
            <person name="Splivallo R."/>
            <person name="Hainaut M."/>
            <person name="Henrissat B."/>
            <person name="Ohm R."/>
            <person name="Kuo A."/>
            <person name="Yan J."/>
            <person name="Lipzen A."/>
            <person name="Nolan M."/>
            <person name="Labutti K."/>
            <person name="Barry K."/>
            <person name="Goldstein A."/>
            <person name="Labbe J."/>
            <person name="Schadt C."/>
            <person name="Tuskan G."/>
            <person name="Grigoriev I."/>
            <person name="Martin F."/>
            <person name="Vilgalys R."/>
            <person name="Bonito G."/>
        </authorList>
    </citation>
    <scope>NUCLEOTIDE SEQUENCE [LARGE SCALE GENOMIC DNA]</scope>
    <source>
        <strain evidence="2 3">AG-77</strain>
    </source>
</reference>